<accession>A0AAD9Q9J9</accession>
<dbReference type="EC" id="3.4.19.12" evidence="2"/>
<dbReference type="InterPro" id="IPR018200">
    <property type="entry name" value="USP_CS"/>
</dbReference>
<proteinExistence type="inferred from homology"/>
<dbReference type="GO" id="GO:0006508">
    <property type="term" value="P:proteolysis"/>
    <property type="evidence" value="ECO:0007669"/>
    <property type="project" value="UniProtKB-KW"/>
</dbReference>
<dbReference type="GO" id="GO:0016579">
    <property type="term" value="P:protein deubiquitination"/>
    <property type="evidence" value="ECO:0007669"/>
    <property type="project" value="InterPro"/>
</dbReference>
<dbReference type="PROSITE" id="PS00973">
    <property type="entry name" value="USP_2"/>
    <property type="match status" value="1"/>
</dbReference>
<comment type="similarity">
    <text evidence="2">Belongs to the peptidase C19 family.</text>
</comment>
<name>A0AAD9Q9J9_ACRCE</name>
<organism evidence="5 6">
    <name type="scientific">Acropora cervicornis</name>
    <name type="common">Staghorn coral</name>
    <dbReference type="NCBI Taxonomy" id="6130"/>
    <lineage>
        <taxon>Eukaryota</taxon>
        <taxon>Metazoa</taxon>
        <taxon>Cnidaria</taxon>
        <taxon>Anthozoa</taxon>
        <taxon>Hexacorallia</taxon>
        <taxon>Scleractinia</taxon>
        <taxon>Astrocoeniina</taxon>
        <taxon>Acroporidae</taxon>
        <taxon>Acropora</taxon>
    </lineage>
</organism>
<feature type="domain" description="USP" evidence="4">
    <location>
        <begin position="130"/>
        <end position="651"/>
    </location>
</feature>
<dbReference type="InterPro" id="IPR050185">
    <property type="entry name" value="Ub_carboxyl-term_hydrolase"/>
</dbReference>
<comment type="caution">
    <text evidence="5">The sequence shown here is derived from an EMBL/GenBank/DDBJ whole genome shotgun (WGS) entry which is preliminary data.</text>
</comment>
<keyword evidence="6" id="KW-1185">Reference proteome</keyword>
<dbReference type="InterPro" id="IPR001394">
    <property type="entry name" value="Peptidase_C19_UCH"/>
</dbReference>
<dbReference type="PANTHER" id="PTHR21646:SF14">
    <property type="entry name" value="FI05488P"/>
    <property type="match status" value="1"/>
</dbReference>
<feature type="region of interest" description="Disordered" evidence="3">
    <location>
        <begin position="1"/>
        <end position="65"/>
    </location>
</feature>
<dbReference type="Pfam" id="PF00443">
    <property type="entry name" value="UCH"/>
    <property type="match status" value="1"/>
</dbReference>
<keyword evidence="2" id="KW-0645">Protease</keyword>
<dbReference type="SUPFAM" id="SSF54001">
    <property type="entry name" value="Cysteine proteinases"/>
    <property type="match status" value="1"/>
</dbReference>
<dbReference type="InterPro" id="IPR038765">
    <property type="entry name" value="Papain-like_cys_pep_sf"/>
</dbReference>
<keyword evidence="2" id="KW-0788">Thiol protease</keyword>
<evidence type="ECO:0000256" key="3">
    <source>
        <dbReference type="SAM" id="MobiDB-lite"/>
    </source>
</evidence>
<sequence length="719" mass="80781">MFQSRSASLGELHGGHGAREGKELEEANLERSKSSKQLTAKKKSFRFGSKDSVGGKKLSRKPSMKSVSNMVHKLMFRVSAVQFPSSSAYSTSSIGKIEENASYKKKSFDHYEEISSRIQRSRSAEVLNVSGLKNHGNTCFMNSIIQCLAHTDLLAEYFVMDQYKEDLKLRKGQTKKFGTRGEVTEKLAILLKSLWSSQYNAQISSDFKSIVGKYGVQYRGYAQHDAQEFLLWLLDKIHEDLNRATKRKYKANKPDDIIALEALSNHSRCNNSFVLDLFQAQYRSSLKCPKCNQQSNTFDPFLCLSLPVPQKETRPIIVTTVFVNSSRVPLRIGVTVPINGTIADLRDVVSDMTGIKENSLILTELYHDGFHRTFNDKQLMNDIHEGDNIYAFEAPSGLFPEIDARGAPRPVVTDGSDGPIQDTAVILIANCQIAGKNAACKRFGLPFIAVQKQSVMFRLRVANGLPGKSSLAPELDHPLYQATVDKFVKSSVIQERPEEHCTVREVESFHSSAHHVELEDCFTLYTRDEKTPAGRTKLHTLVDFPLTGLDMNSHLEPRPKKASATDNNTHTLGWGTWRRHRASSVTGMDENFYDLYAVCNHTGGMSGGHYTAYCKNPVDGTWYLFDDMRVERISEHQIVTKAAYLLFYARRNVGSSSGSEASSCSDHWAWRMPKFSFESVYGARDELSSKEERRNGKRTTATSFLDAFVPKEDSKLKGI</sequence>
<dbReference type="InterPro" id="IPR028889">
    <property type="entry name" value="USP"/>
</dbReference>
<feature type="compositionally biased region" description="Basic and acidic residues" evidence="3">
    <location>
        <begin position="13"/>
        <end position="33"/>
    </location>
</feature>
<comment type="catalytic activity">
    <reaction evidence="1 2">
        <text>Thiol-dependent hydrolysis of ester, thioester, amide, peptide and isopeptide bonds formed by the C-terminal Gly of ubiquitin (a 76-residue protein attached to proteins as an intracellular targeting signal).</text>
        <dbReference type="EC" id="3.4.19.12"/>
    </reaction>
</comment>
<dbReference type="PROSITE" id="PS00972">
    <property type="entry name" value="USP_1"/>
    <property type="match status" value="1"/>
</dbReference>
<protein>
    <recommendedName>
        <fullName evidence="2">Ubiquitin carboxyl-terminal hydrolase</fullName>
        <ecNumber evidence="2">3.4.19.12</ecNumber>
    </recommendedName>
</protein>
<dbReference type="AlphaFoldDB" id="A0AAD9Q9J9"/>
<dbReference type="GO" id="GO:0004843">
    <property type="term" value="F:cysteine-type deubiquitinase activity"/>
    <property type="evidence" value="ECO:0007669"/>
    <property type="project" value="UniProtKB-UniRule"/>
</dbReference>
<reference evidence="5" key="1">
    <citation type="journal article" date="2023" name="G3 (Bethesda)">
        <title>Whole genome assembly and annotation of the endangered Caribbean coral Acropora cervicornis.</title>
        <authorList>
            <person name="Selwyn J.D."/>
            <person name="Vollmer S.V."/>
        </authorList>
    </citation>
    <scope>NUCLEOTIDE SEQUENCE</scope>
    <source>
        <strain evidence="5">K2</strain>
    </source>
</reference>
<evidence type="ECO:0000313" key="6">
    <source>
        <dbReference type="Proteomes" id="UP001249851"/>
    </source>
</evidence>
<keyword evidence="2 5" id="KW-0378">Hydrolase</keyword>
<evidence type="ECO:0000256" key="2">
    <source>
        <dbReference type="RuleBase" id="RU366025"/>
    </source>
</evidence>
<dbReference type="Proteomes" id="UP001249851">
    <property type="component" value="Unassembled WGS sequence"/>
</dbReference>
<dbReference type="EMBL" id="JARQWQ010000051">
    <property type="protein sequence ID" value="KAK2557197.1"/>
    <property type="molecule type" value="Genomic_DNA"/>
</dbReference>
<gene>
    <name evidence="5" type="ORF">P5673_020681</name>
</gene>
<dbReference type="PROSITE" id="PS50235">
    <property type="entry name" value="USP_3"/>
    <property type="match status" value="1"/>
</dbReference>
<keyword evidence="2" id="KW-0833">Ubl conjugation pathway</keyword>
<evidence type="ECO:0000256" key="1">
    <source>
        <dbReference type="ARBA" id="ARBA00000707"/>
    </source>
</evidence>
<dbReference type="Gene3D" id="3.90.70.10">
    <property type="entry name" value="Cysteine proteinases"/>
    <property type="match status" value="2"/>
</dbReference>
<dbReference type="PANTHER" id="PTHR21646">
    <property type="entry name" value="UBIQUITIN CARBOXYL-TERMINAL HYDROLASE"/>
    <property type="match status" value="1"/>
</dbReference>
<evidence type="ECO:0000259" key="4">
    <source>
        <dbReference type="PROSITE" id="PS50235"/>
    </source>
</evidence>
<evidence type="ECO:0000313" key="5">
    <source>
        <dbReference type="EMBL" id="KAK2557197.1"/>
    </source>
</evidence>
<reference evidence="5" key="2">
    <citation type="journal article" date="2023" name="Science">
        <title>Genomic signatures of disease resistance in endangered staghorn corals.</title>
        <authorList>
            <person name="Vollmer S.V."/>
            <person name="Selwyn J.D."/>
            <person name="Despard B.A."/>
            <person name="Roesel C.L."/>
        </authorList>
    </citation>
    <scope>NUCLEOTIDE SEQUENCE</scope>
    <source>
        <strain evidence="5">K2</strain>
    </source>
</reference>